<evidence type="ECO:0000256" key="4">
    <source>
        <dbReference type="ARBA" id="ARBA00011446"/>
    </source>
</evidence>
<dbReference type="GO" id="GO:0006623">
    <property type="term" value="P:protein targeting to vacuole"/>
    <property type="evidence" value="ECO:0007669"/>
    <property type="project" value="TreeGrafter"/>
</dbReference>
<dbReference type="SMART" id="SM00064">
    <property type="entry name" value="FYVE"/>
    <property type="match status" value="1"/>
</dbReference>
<dbReference type="InterPro" id="IPR013083">
    <property type="entry name" value="Znf_RING/FYVE/PHD"/>
</dbReference>
<dbReference type="Pfam" id="PF01363">
    <property type="entry name" value="FYVE"/>
    <property type="match status" value="1"/>
</dbReference>
<dbReference type="SMART" id="SM00726">
    <property type="entry name" value="UIM"/>
    <property type="match status" value="2"/>
</dbReference>
<evidence type="ECO:0000256" key="3">
    <source>
        <dbReference type="ARBA" id="ARBA00008597"/>
    </source>
</evidence>
<dbReference type="Gene3D" id="1.25.40.90">
    <property type="match status" value="1"/>
</dbReference>
<dbReference type="Proteomes" id="UP001303115">
    <property type="component" value="Unassembled WGS sequence"/>
</dbReference>
<evidence type="ECO:0000259" key="16">
    <source>
        <dbReference type="PROSITE" id="PS50179"/>
    </source>
</evidence>
<evidence type="ECO:0000256" key="13">
    <source>
        <dbReference type="PROSITE-ProRule" id="PRU00091"/>
    </source>
</evidence>
<feature type="region of interest" description="Disordered" evidence="14">
    <location>
        <begin position="230"/>
        <end position="265"/>
    </location>
</feature>
<dbReference type="Gene3D" id="3.30.40.10">
    <property type="entry name" value="Zinc/RING finger domain, C3HC4 (zinc finger)"/>
    <property type="match status" value="1"/>
</dbReference>
<dbReference type="GO" id="GO:0033565">
    <property type="term" value="C:ESCRT-0 complex"/>
    <property type="evidence" value="ECO:0007669"/>
    <property type="project" value="TreeGrafter"/>
</dbReference>
<dbReference type="InterPro" id="IPR011011">
    <property type="entry name" value="Znf_FYVE_PHD"/>
</dbReference>
<dbReference type="CDD" id="cd15735">
    <property type="entry name" value="FYVE_spVPS27p_like"/>
    <property type="match status" value="1"/>
</dbReference>
<comment type="subcellular location">
    <subcellularLocation>
        <location evidence="2 12">Endosome membrane</location>
        <topology evidence="2 12">Peripheral membrane protein</topology>
        <orientation evidence="2 12">Cytoplasmic side</orientation>
    </subcellularLocation>
</comment>
<dbReference type="PANTHER" id="PTHR47794">
    <property type="entry name" value="VACUOLAR PROTEIN SORTING-ASSOCIATED PROTEIN 27"/>
    <property type="match status" value="1"/>
</dbReference>
<evidence type="ECO:0000256" key="9">
    <source>
        <dbReference type="ARBA" id="ARBA00022771"/>
    </source>
</evidence>
<evidence type="ECO:0000256" key="10">
    <source>
        <dbReference type="ARBA" id="ARBA00022833"/>
    </source>
</evidence>
<dbReference type="CDD" id="cd16979">
    <property type="entry name" value="VHS_Vps27"/>
    <property type="match status" value="1"/>
</dbReference>
<dbReference type="GO" id="GO:0032266">
    <property type="term" value="F:phosphatidylinositol-3-phosphate binding"/>
    <property type="evidence" value="ECO:0007669"/>
    <property type="project" value="TreeGrafter"/>
</dbReference>
<feature type="domain" description="FYVE-type" evidence="15">
    <location>
        <begin position="168"/>
        <end position="228"/>
    </location>
</feature>
<reference evidence="18" key="1">
    <citation type="journal article" date="2023" name="Mol. Phylogenet. Evol.">
        <title>Genome-scale phylogeny and comparative genomics of the fungal order Sordariales.</title>
        <authorList>
            <person name="Hensen N."/>
            <person name="Bonometti L."/>
            <person name="Westerberg I."/>
            <person name="Brannstrom I.O."/>
            <person name="Guillou S."/>
            <person name="Cros-Aarteil S."/>
            <person name="Calhoun S."/>
            <person name="Haridas S."/>
            <person name="Kuo A."/>
            <person name="Mondo S."/>
            <person name="Pangilinan J."/>
            <person name="Riley R."/>
            <person name="LaButti K."/>
            <person name="Andreopoulos B."/>
            <person name="Lipzen A."/>
            <person name="Chen C."/>
            <person name="Yan M."/>
            <person name="Daum C."/>
            <person name="Ng V."/>
            <person name="Clum A."/>
            <person name="Steindorff A."/>
            <person name="Ohm R.A."/>
            <person name="Martin F."/>
            <person name="Silar P."/>
            <person name="Natvig D.O."/>
            <person name="Lalanne C."/>
            <person name="Gautier V."/>
            <person name="Ament-Velasquez S.L."/>
            <person name="Kruys A."/>
            <person name="Hutchinson M.I."/>
            <person name="Powell A.J."/>
            <person name="Barry K."/>
            <person name="Miller A.N."/>
            <person name="Grigoriev I.V."/>
            <person name="Debuchy R."/>
            <person name="Gladieux P."/>
            <person name="Hiltunen Thoren M."/>
            <person name="Johannesson H."/>
        </authorList>
    </citation>
    <scope>NUCLEOTIDE SEQUENCE [LARGE SCALE GENOMIC DNA]</scope>
    <source>
        <strain evidence="18">CBS 284.82</strain>
    </source>
</reference>
<dbReference type="SUPFAM" id="SSF48464">
    <property type="entry name" value="ENTH/VHS domain"/>
    <property type="match status" value="1"/>
</dbReference>
<dbReference type="CDD" id="cd21385">
    <property type="entry name" value="GAT_Vps27"/>
    <property type="match status" value="1"/>
</dbReference>
<keyword evidence="9 13" id="KW-0863">Zinc-finger</keyword>
<dbReference type="GO" id="GO:0043328">
    <property type="term" value="P:protein transport to vacuole involved in ubiquitin-dependent protein catabolic process via the multivesicular body sorting pathway"/>
    <property type="evidence" value="ECO:0007669"/>
    <property type="project" value="TreeGrafter"/>
</dbReference>
<feature type="compositionally biased region" description="Polar residues" evidence="14">
    <location>
        <begin position="590"/>
        <end position="605"/>
    </location>
</feature>
<dbReference type="Pfam" id="PF21356">
    <property type="entry name" value="Vps27_GAT-like"/>
    <property type="match status" value="1"/>
</dbReference>
<evidence type="ECO:0000256" key="5">
    <source>
        <dbReference type="ARBA" id="ARBA00017753"/>
    </source>
</evidence>
<evidence type="ECO:0000256" key="14">
    <source>
        <dbReference type="SAM" id="MobiDB-lite"/>
    </source>
</evidence>
<evidence type="ECO:0000256" key="2">
    <source>
        <dbReference type="ARBA" id="ARBA00004125"/>
    </source>
</evidence>
<organism evidence="17 18">
    <name type="scientific">Parachaetomium inaequale</name>
    <dbReference type="NCBI Taxonomy" id="2588326"/>
    <lineage>
        <taxon>Eukaryota</taxon>
        <taxon>Fungi</taxon>
        <taxon>Dikarya</taxon>
        <taxon>Ascomycota</taxon>
        <taxon>Pezizomycotina</taxon>
        <taxon>Sordariomycetes</taxon>
        <taxon>Sordariomycetidae</taxon>
        <taxon>Sordariales</taxon>
        <taxon>Chaetomiaceae</taxon>
        <taxon>Parachaetomium</taxon>
    </lineage>
</organism>
<evidence type="ECO:0000259" key="15">
    <source>
        <dbReference type="PROSITE" id="PS50178"/>
    </source>
</evidence>
<dbReference type="InterPro" id="IPR000306">
    <property type="entry name" value="Znf_FYVE"/>
</dbReference>
<comment type="caution">
    <text evidence="17">The sequence shown here is derived from an EMBL/GenBank/DDBJ whole genome shotgun (WGS) entry which is preliminary data.</text>
</comment>
<evidence type="ECO:0000313" key="17">
    <source>
        <dbReference type="EMBL" id="KAK4043104.1"/>
    </source>
</evidence>
<proteinExistence type="inferred from homology"/>
<gene>
    <name evidence="17" type="ORF">C8A01DRAFT_13332</name>
</gene>
<evidence type="ECO:0000256" key="11">
    <source>
        <dbReference type="ARBA" id="ARBA00023136"/>
    </source>
</evidence>
<dbReference type="AlphaFoldDB" id="A0AAN6PL88"/>
<dbReference type="SUPFAM" id="SSF57903">
    <property type="entry name" value="FYVE/PHD zinc finger"/>
    <property type="match status" value="1"/>
</dbReference>
<feature type="domain" description="VHS" evidence="16">
    <location>
        <begin position="26"/>
        <end position="150"/>
    </location>
</feature>
<dbReference type="FunFam" id="1.20.5.1940:FF:000001">
    <property type="entry name" value="Vacuolar protein sorting-associated protein 27"/>
    <property type="match status" value="1"/>
</dbReference>
<dbReference type="FunFam" id="1.25.40.90:FF:000031">
    <property type="entry name" value="Vacuolar protein sorting-associated protein 27"/>
    <property type="match status" value="1"/>
</dbReference>
<feature type="compositionally biased region" description="Low complexity" evidence="14">
    <location>
        <begin position="643"/>
        <end position="671"/>
    </location>
</feature>
<evidence type="ECO:0000256" key="12">
    <source>
        <dbReference type="PIRNR" id="PIRNR036956"/>
    </source>
</evidence>
<comment type="similarity">
    <text evidence="3 12">Belongs to the VPS27 family.</text>
</comment>
<dbReference type="InterPro" id="IPR002014">
    <property type="entry name" value="VHS_dom"/>
</dbReference>
<feature type="compositionally biased region" description="Low complexity" evidence="14">
    <location>
        <begin position="606"/>
        <end position="616"/>
    </location>
</feature>
<comment type="function">
    <text evidence="1 12">Component of the ESCRT-0 complex which is the sorting receptor for ubiquitinated cargo proteins at the multivesicular body (MVB) and recruits ESCRT-I to the MVB outer membrane.</text>
</comment>
<evidence type="ECO:0000256" key="7">
    <source>
        <dbReference type="ARBA" id="ARBA00022737"/>
    </source>
</evidence>
<feature type="region of interest" description="Disordered" evidence="14">
    <location>
        <begin position="460"/>
        <end position="723"/>
    </location>
</feature>
<name>A0AAN6PL88_9PEZI</name>
<evidence type="ECO:0000256" key="6">
    <source>
        <dbReference type="ARBA" id="ARBA00022723"/>
    </source>
</evidence>
<keyword evidence="8 12" id="KW-0967">Endosome</keyword>
<dbReference type="InterPro" id="IPR049425">
    <property type="entry name" value="Vps27_GAT-like"/>
</dbReference>
<dbReference type="PROSITE" id="PS50330">
    <property type="entry name" value="UIM"/>
    <property type="match status" value="1"/>
</dbReference>
<keyword evidence="6" id="KW-0479">Metal-binding</keyword>
<dbReference type="EMBL" id="MU854331">
    <property type="protein sequence ID" value="KAK4043104.1"/>
    <property type="molecule type" value="Genomic_DNA"/>
</dbReference>
<dbReference type="Pfam" id="PF00790">
    <property type="entry name" value="VHS"/>
    <property type="match status" value="1"/>
</dbReference>
<dbReference type="Pfam" id="PF02809">
    <property type="entry name" value="UIM"/>
    <property type="match status" value="2"/>
</dbReference>
<dbReference type="GO" id="GO:0008270">
    <property type="term" value="F:zinc ion binding"/>
    <property type="evidence" value="ECO:0007669"/>
    <property type="project" value="UniProtKB-KW"/>
</dbReference>
<dbReference type="InterPro" id="IPR017455">
    <property type="entry name" value="Znf_FYVE-rel"/>
</dbReference>
<comment type="subunit">
    <text evidence="4 12">Component of the ESCRT-0 complex composed of HSE1 and VPS27.</text>
</comment>
<dbReference type="FunFam" id="3.30.40.10:FF:000161">
    <property type="entry name" value="Vacuolar protein sorting-associated protein 27"/>
    <property type="match status" value="1"/>
</dbReference>
<dbReference type="GO" id="GO:0010008">
    <property type="term" value="C:endosome membrane"/>
    <property type="evidence" value="ECO:0007669"/>
    <property type="project" value="UniProtKB-SubCell"/>
</dbReference>
<dbReference type="InterPro" id="IPR017073">
    <property type="entry name" value="HGS/VPS27"/>
</dbReference>
<dbReference type="PROSITE" id="PS50179">
    <property type="entry name" value="VHS"/>
    <property type="match status" value="1"/>
</dbReference>
<evidence type="ECO:0000256" key="1">
    <source>
        <dbReference type="ARBA" id="ARBA00003067"/>
    </source>
</evidence>
<sequence>MMGWWSSGANNALDEQIDKATSSSLEDIALNLEISDVIRSKTVQPKEAMRSLKKRINNKNPNTQLSALNLTDTCVKNGGAHFLAEIASREFMESLVSLLKAVGPGTVNAEVRAKILELIQSWATAAQGRYELGYIGEVYKTLKMEGFQFPPRVTVASSMLDSSAPPEWVDSDVCMRCRTAFTFTNRKHHCRNCGNCFDQQCSSKSLPLPHLGILQAVRVDDGCYAKLTDKSSRGGGIGHERSPTQPSFPAKPRGSSMQPRNARVDDGFDEDLKKALAMSLEEVKSHSRNYVAPTANGTTSSQPKTNGHAPPKAAEEEDEDLKAAIAASLADMEEQKKQHAAALKQQASGVAASSSTAPFALPKNDYELTPLEAENINLFSTLVDRLQTQPPGTILREPQIQELYDSIGALRPKLARTYGETMSKHDTLLDLHAKLSTVVRYYDRMLEERLSKAYSQHSIGGYNLPPPRQASGPYPSLQPSAPGAAGPAENFYTGEQQQDYNRPTAHPSYPQPAQPQYGAHDKPSSVAGPPSNQYPPQQIPQHAGSWGPAPPTQQYGQQPSYPPTEPPQAGQLQQTPTPAHLSAPTPIDSVGTTPTADPSASFYFNSQSQQQPQQAPSSPPDPTMSPYPNLAQPMHSYQPSLPQTPASIPAQPSQPQQPQQPHQAPPQAQQPYWQHSAAQQTQLPPVWQAPPSAAYAGYTQEAFPSAPHHAPKQPVVEESLIDL</sequence>
<dbReference type="PANTHER" id="PTHR47794:SF1">
    <property type="entry name" value="VACUOLAR PROTEIN SORTING-ASSOCIATED PROTEIN 27"/>
    <property type="match status" value="1"/>
</dbReference>
<feature type="compositionally biased region" description="Basic and acidic residues" evidence="14">
    <location>
        <begin position="230"/>
        <end position="242"/>
    </location>
</feature>
<feature type="compositionally biased region" description="Polar residues" evidence="14">
    <location>
        <begin position="295"/>
        <end position="305"/>
    </location>
</feature>
<accession>A0AAN6PL88</accession>
<protein>
    <recommendedName>
        <fullName evidence="5 12">Vacuolar protein sorting-associated protein 27</fullName>
    </recommendedName>
</protein>
<evidence type="ECO:0000256" key="8">
    <source>
        <dbReference type="ARBA" id="ARBA00022753"/>
    </source>
</evidence>
<keyword evidence="18" id="KW-1185">Reference proteome</keyword>
<dbReference type="SMART" id="SM00288">
    <property type="entry name" value="VHS"/>
    <property type="match status" value="1"/>
</dbReference>
<keyword evidence="11 12" id="KW-0472">Membrane</keyword>
<feature type="compositionally biased region" description="Polar residues" evidence="14">
    <location>
        <begin position="672"/>
        <end position="683"/>
    </location>
</feature>
<feature type="compositionally biased region" description="Polar residues" evidence="14">
    <location>
        <begin position="530"/>
        <end position="540"/>
    </location>
</feature>
<keyword evidence="10" id="KW-0862">Zinc</keyword>
<dbReference type="PIRSF" id="PIRSF036956">
    <property type="entry name" value="Hrs_Vps27"/>
    <property type="match status" value="1"/>
</dbReference>
<dbReference type="Gene3D" id="6.10.140.100">
    <property type="match status" value="1"/>
</dbReference>
<dbReference type="GO" id="GO:0043130">
    <property type="term" value="F:ubiquitin binding"/>
    <property type="evidence" value="ECO:0007669"/>
    <property type="project" value="InterPro"/>
</dbReference>
<keyword evidence="7" id="KW-0677">Repeat</keyword>
<dbReference type="PROSITE" id="PS50178">
    <property type="entry name" value="ZF_FYVE"/>
    <property type="match status" value="1"/>
</dbReference>
<dbReference type="InterPro" id="IPR008942">
    <property type="entry name" value="ENTH_VHS"/>
</dbReference>
<evidence type="ECO:0000313" key="18">
    <source>
        <dbReference type="Proteomes" id="UP001303115"/>
    </source>
</evidence>
<feature type="region of interest" description="Disordered" evidence="14">
    <location>
        <begin position="287"/>
        <end position="316"/>
    </location>
</feature>
<dbReference type="Gene3D" id="1.20.5.1940">
    <property type="match status" value="1"/>
</dbReference>
<dbReference type="InterPro" id="IPR003903">
    <property type="entry name" value="UIM_dom"/>
</dbReference>